<comment type="caution">
    <text evidence="12">The sequence shown here is derived from an EMBL/GenBank/DDBJ whole genome shotgun (WGS) entry which is preliminary data.</text>
</comment>
<dbReference type="STRING" id="1437425.CSEC_0336"/>
<dbReference type="InterPro" id="IPR051315">
    <property type="entry name" value="Bact_Chemotaxis_CheA"/>
</dbReference>
<gene>
    <name evidence="12" type="primary">cheA</name>
    <name evidence="12" type="ORF">CSEC_0336</name>
</gene>
<dbReference type="PANTHER" id="PTHR43395:SF1">
    <property type="entry name" value="CHEMOTAXIS PROTEIN CHEA"/>
    <property type="match status" value="1"/>
</dbReference>
<feature type="domain" description="CheW-like" evidence="10">
    <location>
        <begin position="467"/>
        <end position="602"/>
    </location>
</feature>
<reference evidence="12" key="2">
    <citation type="submission" date="2014-09" db="EMBL/GenBank/DDBJ databases">
        <title>Criblamydia sequanensis harbors a mega-plasmid encoding arsenite resistance.</title>
        <authorList>
            <person name="Bertelli C."/>
            <person name="Goesmann A."/>
            <person name="Greub G."/>
        </authorList>
    </citation>
    <scope>NUCLEOTIDE SEQUENCE [LARGE SCALE GENOMIC DNA]</scope>
    <source>
        <strain evidence="12">CRIB-18</strain>
    </source>
</reference>
<keyword evidence="5" id="KW-0418">Kinase</keyword>
<dbReference type="SUPFAM" id="SSF50341">
    <property type="entry name" value="CheW-like"/>
    <property type="match status" value="1"/>
</dbReference>
<dbReference type="InterPro" id="IPR036641">
    <property type="entry name" value="HPT_dom_sf"/>
</dbReference>
<dbReference type="SMART" id="SM00260">
    <property type="entry name" value="CheW"/>
    <property type="match status" value="1"/>
</dbReference>
<dbReference type="InterPro" id="IPR008207">
    <property type="entry name" value="Sig_transdc_His_kin_Hpt_dom"/>
</dbReference>
<feature type="modified residue" description="4-aspartylphosphate" evidence="7">
    <location>
        <position position="670"/>
    </location>
</feature>
<keyword evidence="13" id="KW-1185">Reference proteome</keyword>
<dbReference type="Proteomes" id="UP000031552">
    <property type="component" value="Unassembled WGS sequence"/>
</dbReference>
<dbReference type="AlphaFoldDB" id="A0A090D050"/>
<dbReference type="InterPro" id="IPR036061">
    <property type="entry name" value="CheW-like_dom_sf"/>
</dbReference>
<accession>A0A090D050</accession>
<dbReference type="InterPro" id="IPR036890">
    <property type="entry name" value="HATPase_C_sf"/>
</dbReference>
<dbReference type="SMART" id="SM00387">
    <property type="entry name" value="HATPase_c"/>
    <property type="match status" value="1"/>
</dbReference>
<dbReference type="GO" id="GO:0006935">
    <property type="term" value="P:chemotaxis"/>
    <property type="evidence" value="ECO:0007669"/>
    <property type="project" value="InterPro"/>
</dbReference>
<dbReference type="InterPro" id="IPR003594">
    <property type="entry name" value="HATPase_dom"/>
</dbReference>
<dbReference type="InterPro" id="IPR011006">
    <property type="entry name" value="CheY-like_superfamily"/>
</dbReference>
<keyword evidence="3 7" id="KW-0597">Phosphoprotein</keyword>
<dbReference type="Gene3D" id="3.40.50.2300">
    <property type="match status" value="1"/>
</dbReference>
<protein>
    <recommendedName>
        <fullName evidence="2">histidine kinase</fullName>
        <ecNumber evidence="2">2.7.13.3</ecNumber>
    </recommendedName>
</protein>
<evidence type="ECO:0000256" key="4">
    <source>
        <dbReference type="ARBA" id="ARBA00022679"/>
    </source>
</evidence>
<dbReference type="InterPro" id="IPR002545">
    <property type="entry name" value="CheW-lke_dom"/>
</dbReference>
<evidence type="ECO:0000256" key="7">
    <source>
        <dbReference type="PROSITE-ProRule" id="PRU00169"/>
    </source>
</evidence>
<dbReference type="PROSITE" id="PS50894">
    <property type="entry name" value="HPT"/>
    <property type="match status" value="1"/>
</dbReference>
<dbReference type="InterPro" id="IPR004358">
    <property type="entry name" value="Sig_transdc_His_kin-like_C"/>
</dbReference>
<dbReference type="CDD" id="cd00088">
    <property type="entry name" value="HPT"/>
    <property type="match status" value="1"/>
</dbReference>
<dbReference type="Pfam" id="PF01584">
    <property type="entry name" value="CheW"/>
    <property type="match status" value="1"/>
</dbReference>
<feature type="domain" description="Response regulatory" evidence="9">
    <location>
        <begin position="621"/>
        <end position="737"/>
    </location>
</feature>
<dbReference type="Pfam" id="PF00072">
    <property type="entry name" value="Response_reg"/>
    <property type="match status" value="1"/>
</dbReference>
<dbReference type="Gene3D" id="2.30.30.40">
    <property type="entry name" value="SH3 Domains"/>
    <property type="match status" value="1"/>
</dbReference>
<dbReference type="PRINTS" id="PR00344">
    <property type="entry name" value="BCTRLSENSOR"/>
</dbReference>
<dbReference type="PROSITE" id="PS50110">
    <property type="entry name" value="RESPONSE_REGULATORY"/>
    <property type="match status" value="1"/>
</dbReference>
<evidence type="ECO:0000256" key="3">
    <source>
        <dbReference type="ARBA" id="ARBA00022553"/>
    </source>
</evidence>
<dbReference type="Gene3D" id="3.30.565.10">
    <property type="entry name" value="Histidine kinase-like ATPase, C-terminal domain"/>
    <property type="match status" value="1"/>
</dbReference>
<dbReference type="SUPFAM" id="SSF52172">
    <property type="entry name" value="CheY-like"/>
    <property type="match status" value="1"/>
</dbReference>
<evidence type="ECO:0000256" key="5">
    <source>
        <dbReference type="ARBA" id="ARBA00022777"/>
    </source>
</evidence>
<reference evidence="12" key="1">
    <citation type="submission" date="2013-12" db="EMBL/GenBank/DDBJ databases">
        <authorList>
            <person name="Linke B."/>
        </authorList>
    </citation>
    <scope>NUCLEOTIDE SEQUENCE [LARGE SCALE GENOMIC DNA]</scope>
    <source>
        <strain evidence="12">CRIB-18</strain>
    </source>
</reference>
<dbReference type="eggNOG" id="COG0643">
    <property type="taxonomic scope" value="Bacteria"/>
</dbReference>
<sequence>MDVKDKEFQERLLSIFQEEASDHLKAISDGLLKLESDLKPNERDSLIEHIFREAHSLKGAARSVDLHSITEICQSLENVLSAWKQKKIDQSKTLFDVLYDTLDCIQKVLNQNTDPSDSKSLIKNLESLSENKTISFERKSSSISQDKAPLVSPITSLKTSKAEEKTIRISISKLDRLFQEGEELLILKLISGQQLIDFKQLSSSLSKSEEEIASIIQGLSHSKDDETLKILPLLEKYFEKIRQCQNKIKNLIQNSQYNDHFASAMIDTHLDDLKKILMQPISTVFDPIPRMVRDIASQLGKEIRLECRDNEIEIDRRILDEIKDPIIHIIRNAIDHGIELPEARKAEGKPSFGTIQIIASEREGNKVELKISDDGVGINIEKLKKAALDLNIISLEEANSLSPKDALALVFESGLSTSEKVTDLSGRGLGLKIVLEKIDKLGGHLDIDTHLSKGTTLIITLPLTLATFRGIHITVSNRSYIVPTHNVKRVLRLKYQDFRKAENCETLIVDETPLSYVHLSQLLNVEEDKKKGTELIYGLILNAFDKVIVLGVDGIFGEEEVLVKPLSNPCKRIKNIMAATIFENGTIVPILNPLDLIQSASKTNASSLFQQDPNDLAAPKTILLAEDSITTRLLLKNTLEASGYKVITAVNGSEAFERLKTNEIDLLLTDVEMPVMDGFTLTEILRRIEAFKHLPVILCTSKGSKEDKERGIDLGANAYLDKSSFSQELLLSTLRKFL</sequence>
<dbReference type="SUPFAM" id="SSF47226">
    <property type="entry name" value="Histidine-containing phosphotransfer domain, HPT domain"/>
    <property type="match status" value="1"/>
</dbReference>
<dbReference type="Pfam" id="PF01627">
    <property type="entry name" value="Hpt"/>
    <property type="match status" value="1"/>
</dbReference>
<dbReference type="RefSeq" id="WP_041016656.1">
    <property type="nucleotide sequence ID" value="NZ_CCEJ010000001.1"/>
</dbReference>
<dbReference type="InterPro" id="IPR005467">
    <property type="entry name" value="His_kinase_dom"/>
</dbReference>
<evidence type="ECO:0000313" key="13">
    <source>
        <dbReference type="Proteomes" id="UP000031552"/>
    </source>
</evidence>
<keyword evidence="4 12" id="KW-0808">Transferase</keyword>
<dbReference type="FunFam" id="3.30.565.10:FF:000016">
    <property type="entry name" value="Chemotaxis protein CheA, putative"/>
    <property type="match status" value="1"/>
</dbReference>
<name>A0A090D050_9BACT</name>
<dbReference type="EMBL" id="CCEJ010000001">
    <property type="protein sequence ID" value="CDR33175.1"/>
    <property type="molecule type" value="Genomic_DNA"/>
</dbReference>
<dbReference type="GO" id="GO:0000155">
    <property type="term" value="F:phosphorelay sensor kinase activity"/>
    <property type="evidence" value="ECO:0007669"/>
    <property type="project" value="UniProtKB-ARBA"/>
</dbReference>
<comment type="catalytic activity">
    <reaction evidence="1">
        <text>ATP + protein L-histidine = ADP + protein N-phospho-L-histidine.</text>
        <dbReference type="EC" id="2.7.13.3"/>
    </reaction>
</comment>
<dbReference type="Pfam" id="PF02518">
    <property type="entry name" value="HATPase_c"/>
    <property type="match status" value="1"/>
</dbReference>
<dbReference type="PROSITE" id="PS50109">
    <property type="entry name" value="HIS_KIN"/>
    <property type="match status" value="1"/>
</dbReference>
<evidence type="ECO:0000256" key="1">
    <source>
        <dbReference type="ARBA" id="ARBA00000085"/>
    </source>
</evidence>
<dbReference type="PANTHER" id="PTHR43395">
    <property type="entry name" value="SENSOR HISTIDINE KINASE CHEA"/>
    <property type="match status" value="1"/>
</dbReference>
<dbReference type="SMART" id="SM00448">
    <property type="entry name" value="REC"/>
    <property type="match status" value="1"/>
</dbReference>
<dbReference type="Gene3D" id="1.20.120.160">
    <property type="entry name" value="HPT domain"/>
    <property type="match status" value="1"/>
</dbReference>
<dbReference type="PROSITE" id="PS50851">
    <property type="entry name" value="CHEW"/>
    <property type="match status" value="1"/>
</dbReference>
<proteinExistence type="predicted"/>
<evidence type="ECO:0000256" key="6">
    <source>
        <dbReference type="PROSITE-ProRule" id="PRU00110"/>
    </source>
</evidence>
<dbReference type="CDD" id="cd17546">
    <property type="entry name" value="REC_hyHK_CKI1_RcsC-like"/>
    <property type="match status" value="1"/>
</dbReference>
<dbReference type="SMART" id="SM00073">
    <property type="entry name" value="HPT"/>
    <property type="match status" value="1"/>
</dbReference>
<evidence type="ECO:0000259" key="9">
    <source>
        <dbReference type="PROSITE" id="PS50110"/>
    </source>
</evidence>
<evidence type="ECO:0000259" key="8">
    <source>
        <dbReference type="PROSITE" id="PS50109"/>
    </source>
</evidence>
<dbReference type="SUPFAM" id="SSF55874">
    <property type="entry name" value="ATPase domain of HSP90 chaperone/DNA topoisomerase II/histidine kinase"/>
    <property type="match status" value="1"/>
</dbReference>
<evidence type="ECO:0000313" key="12">
    <source>
        <dbReference type="EMBL" id="CDR33175.1"/>
    </source>
</evidence>
<evidence type="ECO:0000259" key="10">
    <source>
        <dbReference type="PROSITE" id="PS50851"/>
    </source>
</evidence>
<evidence type="ECO:0000256" key="2">
    <source>
        <dbReference type="ARBA" id="ARBA00012438"/>
    </source>
</evidence>
<dbReference type="OrthoDB" id="9803176at2"/>
<feature type="domain" description="Histidine kinase" evidence="8">
    <location>
        <begin position="270"/>
        <end position="465"/>
    </location>
</feature>
<feature type="modified residue" description="Phosphohistidine" evidence="6">
    <location>
        <position position="55"/>
    </location>
</feature>
<feature type="domain" description="HPt" evidence="11">
    <location>
        <begin position="5"/>
        <end position="112"/>
    </location>
</feature>
<dbReference type="EC" id="2.7.13.3" evidence="2"/>
<dbReference type="InterPro" id="IPR001789">
    <property type="entry name" value="Sig_transdc_resp-reg_receiver"/>
</dbReference>
<evidence type="ECO:0000259" key="11">
    <source>
        <dbReference type="PROSITE" id="PS50894"/>
    </source>
</evidence>
<organism evidence="12 13">
    <name type="scientific">Candidatus Criblamydia sequanensis CRIB-18</name>
    <dbReference type="NCBI Taxonomy" id="1437425"/>
    <lineage>
        <taxon>Bacteria</taxon>
        <taxon>Pseudomonadati</taxon>
        <taxon>Chlamydiota</taxon>
        <taxon>Chlamydiia</taxon>
        <taxon>Parachlamydiales</taxon>
        <taxon>Candidatus Criblamydiaceae</taxon>
        <taxon>Candidatus Criblamydia</taxon>
    </lineage>
</organism>